<dbReference type="CDD" id="cd17536">
    <property type="entry name" value="REC_YesN-like"/>
    <property type="match status" value="1"/>
</dbReference>
<organism evidence="11 12">
    <name type="scientific">Paenibacillus arenilitoris</name>
    <dbReference type="NCBI Taxonomy" id="2772299"/>
    <lineage>
        <taxon>Bacteria</taxon>
        <taxon>Bacillati</taxon>
        <taxon>Bacillota</taxon>
        <taxon>Bacilli</taxon>
        <taxon>Bacillales</taxon>
        <taxon>Paenibacillaceae</taxon>
        <taxon>Paenibacillus</taxon>
    </lineage>
</organism>
<name>A0A927CFJ2_9BACL</name>
<feature type="domain" description="Response regulatory" evidence="10">
    <location>
        <begin position="3"/>
        <end position="120"/>
    </location>
</feature>
<dbReference type="InterPro" id="IPR001789">
    <property type="entry name" value="Sig_transdc_resp-reg_receiver"/>
</dbReference>
<accession>A0A927CFJ2</accession>
<evidence type="ECO:0000259" key="10">
    <source>
        <dbReference type="PROSITE" id="PS50110"/>
    </source>
</evidence>
<evidence type="ECO:0000313" key="11">
    <source>
        <dbReference type="EMBL" id="MBD2867149.1"/>
    </source>
</evidence>
<dbReference type="SMART" id="SM00342">
    <property type="entry name" value="HTH_ARAC"/>
    <property type="match status" value="1"/>
</dbReference>
<evidence type="ECO:0000256" key="1">
    <source>
        <dbReference type="ARBA" id="ARBA00004496"/>
    </source>
</evidence>
<dbReference type="PANTHER" id="PTHR42713">
    <property type="entry name" value="HISTIDINE KINASE-RELATED"/>
    <property type="match status" value="1"/>
</dbReference>
<evidence type="ECO:0000256" key="7">
    <source>
        <dbReference type="ARBA" id="ARBA00023163"/>
    </source>
</evidence>
<sequence>MLNVLIVDDKPAVLAGLRDMIPWPEIGARIVGEARNGKDALAIAMETRPDIVITDIRMPFMDGLQLCESLTREMPHTVKIILSAYEDFGYARSAIGFGVKDYILKPIDYEKIEALTEKIKQIADKKNAARTIQLLMFDQGLQEKLQLAVKNADHGALTRLFDDELPGDDAEHAGLHLNFYLKLLVDLFDHIDRSGLSRTLTGTSQSEAADALRRMENGADRKKYVKSLYSRTAEAIRVRKNSRPETIIELIKAYIGENFADPDLTVYTIADKLNITPGYVGLIFNQHAGEHISGYIAGLRMDKARRLLKDPSLPIQQVAPAAGYADPHYFARAFKKTEGLTPSQYRNLHLNLKG</sequence>
<protein>
    <submittedName>
        <fullName evidence="11">Response regulator</fullName>
    </submittedName>
</protein>
<dbReference type="PRINTS" id="PR00032">
    <property type="entry name" value="HTHARAC"/>
</dbReference>
<keyword evidence="4" id="KW-0902">Two-component regulatory system</keyword>
<dbReference type="PROSITE" id="PS01124">
    <property type="entry name" value="HTH_ARAC_FAMILY_2"/>
    <property type="match status" value="1"/>
</dbReference>
<keyword evidence="12" id="KW-1185">Reference proteome</keyword>
<keyword evidence="6" id="KW-0238">DNA-binding</keyword>
<keyword evidence="2" id="KW-0963">Cytoplasm</keyword>
<dbReference type="InterPro" id="IPR020449">
    <property type="entry name" value="Tscrpt_reg_AraC-type_HTH"/>
</dbReference>
<dbReference type="Pfam" id="PF12833">
    <property type="entry name" value="HTH_18"/>
    <property type="match status" value="1"/>
</dbReference>
<feature type="domain" description="HTH araC/xylS-type" evidence="9">
    <location>
        <begin position="249"/>
        <end position="348"/>
    </location>
</feature>
<evidence type="ECO:0000313" key="12">
    <source>
        <dbReference type="Proteomes" id="UP000632125"/>
    </source>
</evidence>
<comment type="subcellular location">
    <subcellularLocation>
        <location evidence="1">Cytoplasm</location>
    </subcellularLocation>
</comment>
<dbReference type="PANTHER" id="PTHR42713:SF3">
    <property type="entry name" value="TRANSCRIPTIONAL REGULATORY PROTEIN HPTR"/>
    <property type="match status" value="1"/>
</dbReference>
<dbReference type="EMBL" id="JACXIY010000001">
    <property type="protein sequence ID" value="MBD2867149.1"/>
    <property type="molecule type" value="Genomic_DNA"/>
</dbReference>
<evidence type="ECO:0000259" key="9">
    <source>
        <dbReference type="PROSITE" id="PS01124"/>
    </source>
</evidence>
<dbReference type="InterPro" id="IPR018060">
    <property type="entry name" value="HTH_AraC"/>
</dbReference>
<dbReference type="GO" id="GO:0043565">
    <property type="term" value="F:sequence-specific DNA binding"/>
    <property type="evidence" value="ECO:0007669"/>
    <property type="project" value="InterPro"/>
</dbReference>
<dbReference type="SUPFAM" id="SSF52172">
    <property type="entry name" value="CheY-like"/>
    <property type="match status" value="1"/>
</dbReference>
<dbReference type="Proteomes" id="UP000632125">
    <property type="component" value="Unassembled WGS sequence"/>
</dbReference>
<dbReference type="InterPro" id="IPR009057">
    <property type="entry name" value="Homeodomain-like_sf"/>
</dbReference>
<evidence type="ECO:0000256" key="3">
    <source>
        <dbReference type="ARBA" id="ARBA00022553"/>
    </source>
</evidence>
<evidence type="ECO:0000256" key="5">
    <source>
        <dbReference type="ARBA" id="ARBA00023015"/>
    </source>
</evidence>
<dbReference type="Gene3D" id="3.40.50.2300">
    <property type="match status" value="1"/>
</dbReference>
<keyword evidence="7" id="KW-0804">Transcription</keyword>
<dbReference type="Pfam" id="PF00072">
    <property type="entry name" value="Response_reg"/>
    <property type="match status" value="1"/>
</dbReference>
<dbReference type="Gene3D" id="1.10.10.60">
    <property type="entry name" value="Homeodomain-like"/>
    <property type="match status" value="2"/>
</dbReference>
<keyword evidence="3 8" id="KW-0597">Phosphoprotein</keyword>
<dbReference type="GO" id="GO:0005737">
    <property type="term" value="C:cytoplasm"/>
    <property type="evidence" value="ECO:0007669"/>
    <property type="project" value="UniProtKB-SubCell"/>
</dbReference>
<feature type="modified residue" description="4-aspartylphosphate" evidence="8">
    <location>
        <position position="55"/>
    </location>
</feature>
<dbReference type="SUPFAM" id="SSF46689">
    <property type="entry name" value="Homeodomain-like"/>
    <property type="match status" value="1"/>
</dbReference>
<evidence type="ECO:0000256" key="6">
    <source>
        <dbReference type="ARBA" id="ARBA00023125"/>
    </source>
</evidence>
<reference evidence="11" key="1">
    <citation type="submission" date="2020-09" db="EMBL/GenBank/DDBJ databases">
        <title>A novel bacterium of genus Paenibacillus, isolated from South China Sea.</title>
        <authorList>
            <person name="Huang H."/>
            <person name="Mo K."/>
            <person name="Hu Y."/>
        </authorList>
    </citation>
    <scope>NUCLEOTIDE SEQUENCE</scope>
    <source>
        <strain evidence="11">IB182493</strain>
    </source>
</reference>
<gene>
    <name evidence="11" type="ORF">IDH41_01065</name>
</gene>
<evidence type="ECO:0000256" key="8">
    <source>
        <dbReference type="PROSITE-ProRule" id="PRU00169"/>
    </source>
</evidence>
<keyword evidence="5" id="KW-0805">Transcription regulation</keyword>
<dbReference type="PROSITE" id="PS50110">
    <property type="entry name" value="RESPONSE_REGULATORY"/>
    <property type="match status" value="1"/>
</dbReference>
<comment type="caution">
    <text evidence="11">The sequence shown here is derived from an EMBL/GenBank/DDBJ whole genome shotgun (WGS) entry which is preliminary data.</text>
</comment>
<dbReference type="GO" id="GO:0003700">
    <property type="term" value="F:DNA-binding transcription factor activity"/>
    <property type="evidence" value="ECO:0007669"/>
    <property type="project" value="InterPro"/>
</dbReference>
<dbReference type="SMART" id="SM00448">
    <property type="entry name" value="REC"/>
    <property type="match status" value="1"/>
</dbReference>
<dbReference type="InterPro" id="IPR051552">
    <property type="entry name" value="HptR"/>
</dbReference>
<proteinExistence type="predicted"/>
<dbReference type="InterPro" id="IPR011006">
    <property type="entry name" value="CheY-like_superfamily"/>
</dbReference>
<dbReference type="GO" id="GO:0000160">
    <property type="term" value="P:phosphorelay signal transduction system"/>
    <property type="evidence" value="ECO:0007669"/>
    <property type="project" value="UniProtKB-KW"/>
</dbReference>
<dbReference type="RefSeq" id="WP_190857455.1">
    <property type="nucleotide sequence ID" value="NZ_JACXIY010000001.1"/>
</dbReference>
<evidence type="ECO:0000256" key="4">
    <source>
        <dbReference type="ARBA" id="ARBA00023012"/>
    </source>
</evidence>
<dbReference type="AlphaFoldDB" id="A0A927CFJ2"/>
<evidence type="ECO:0000256" key="2">
    <source>
        <dbReference type="ARBA" id="ARBA00022490"/>
    </source>
</evidence>